<comment type="catalytic activity">
    <reaction evidence="8 10">
        <text>5-[(5-phospho-1-deoxy-D-ribulos-1-ylimino)methylamino]-1-(5-phospho-beta-D-ribosyl)imidazole-4-carboxamide + L-glutamine = D-erythro-1-(imidazol-4-yl)glycerol 3-phosphate + 5-amino-1-(5-phospho-beta-D-ribosyl)imidazole-4-carboxamide + L-glutamate + H(+)</text>
        <dbReference type="Rhea" id="RHEA:24793"/>
        <dbReference type="ChEBI" id="CHEBI:15378"/>
        <dbReference type="ChEBI" id="CHEBI:29985"/>
        <dbReference type="ChEBI" id="CHEBI:58278"/>
        <dbReference type="ChEBI" id="CHEBI:58359"/>
        <dbReference type="ChEBI" id="CHEBI:58475"/>
        <dbReference type="ChEBI" id="CHEBI:58525"/>
        <dbReference type="EC" id="4.3.2.10"/>
    </reaction>
</comment>
<dbReference type="OrthoDB" id="9807137at2"/>
<dbReference type="EC" id="3.5.1.2" evidence="10"/>
<dbReference type="AlphaFoldDB" id="W4QHK7"/>
<evidence type="ECO:0000256" key="5">
    <source>
        <dbReference type="ARBA" id="ARBA00022962"/>
    </source>
</evidence>
<dbReference type="PROSITE" id="PS51274">
    <property type="entry name" value="GATASE_COBBQ"/>
    <property type="match status" value="1"/>
</dbReference>
<dbReference type="PANTHER" id="PTHR42701:SF1">
    <property type="entry name" value="IMIDAZOLE GLYCEROL PHOSPHATE SYNTHASE SUBUNIT HISH"/>
    <property type="match status" value="1"/>
</dbReference>
<dbReference type="GO" id="GO:0004359">
    <property type="term" value="F:glutaminase activity"/>
    <property type="evidence" value="ECO:0007669"/>
    <property type="project" value="UniProtKB-EC"/>
</dbReference>
<organism evidence="13 14">
    <name type="scientific">Halalkalibacter hemicellulosilyticusJCM 9152</name>
    <dbReference type="NCBI Taxonomy" id="1236971"/>
    <lineage>
        <taxon>Bacteria</taxon>
        <taxon>Bacillati</taxon>
        <taxon>Bacillota</taxon>
        <taxon>Bacilli</taxon>
        <taxon>Bacillales</taxon>
        <taxon>Bacillaceae</taxon>
        <taxon>Halalkalibacter</taxon>
    </lineage>
</organism>
<gene>
    <name evidence="10" type="primary">hisH</name>
    <name evidence="13" type="ORF">JCM9152_3068</name>
</gene>
<evidence type="ECO:0000256" key="6">
    <source>
        <dbReference type="ARBA" id="ARBA00023102"/>
    </source>
</evidence>
<evidence type="ECO:0000256" key="9">
    <source>
        <dbReference type="ARBA" id="ARBA00049534"/>
    </source>
</evidence>
<dbReference type="HAMAP" id="MF_00278">
    <property type="entry name" value="HisH"/>
    <property type="match status" value="1"/>
</dbReference>
<name>W4QHK7_9BACI</name>
<dbReference type="UniPathway" id="UPA00031">
    <property type="reaction ID" value="UER00010"/>
</dbReference>
<accession>W4QHK7</accession>
<dbReference type="InterPro" id="IPR010139">
    <property type="entry name" value="Imidazole-glycPsynth_HisH"/>
</dbReference>
<sequence>MIGIIDYGMGNLHSVSKALERLDLDYIMSDKIDDLQGVDGLLLPGVGAFPDAMKTLNHIGMTKFIQQWAEEGKPLLGICLGMQLLFDESSEHGRTEGLQLLPGHVERFKGVDENGETYKVPHMGWNQLHFQQKDHPLLEGVNEGHVYFVHSYVVKHREDDVLIASSEYDGVVPAVVGRKNVLGTQFHPEKSSDVGMTILRNFGKLVKQGGEAHEHV</sequence>
<dbReference type="NCBIfam" id="TIGR01855">
    <property type="entry name" value="IMP_synth_hisH"/>
    <property type="match status" value="1"/>
</dbReference>
<keyword evidence="14" id="KW-1185">Reference proteome</keyword>
<dbReference type="GO" id="GO:0000105">
    <property type="term" value="P:L-histidine biosynthetic process"/>
    <property type="evidence" value="ECO:0007669"/>
    <property type="project" value="UniProtKB-UniRule"/>
</dbReference>
<feature type="domain" description="Glutamine amidotransferase" evidence="12">
    <location>
        <begin position="4"/>
        <end position="202"/>
    </location>
</feature>
<feature type="active site" evidence="10 11">
    <location>
        <position position="187"/>
    </location>
</feature>
<comment type="subcellular location">
    <subcellularLocation>
        <location evidence="10">Cytoplasm</location>
    </subcellularLocation>
</comment>
<keyword evidence="5 10" id="KW-0315">Glutamine amidotransferase</keyword>
<evidence type="ECO:0000256" key="4">
    <source>
        <dbReference type="ARBA" id="ARBA00022801"/>
    </source>
</evidence>
<dbReference type="RefSeq" id="WP_035345472.1">
    <property type="nucleotide sequence ID" value="NZ_BAUU01000021.1"/>
</dbReference>
<comment type="function">
    <text evidence="10">IGPS catalyzes the conversion of PRFAR and glutamine to IGP, AICAR and glutamate. The HisH subunit catalyzes the hydrolysis of glutamine to glutamate and ammonia as part of the synthesis of IGP and AICAR. The resulting ammonia molecule is channeled to the active site of HisF.</text>
</comment>
<dbReference type="PIRSF" id="PIRSF000495">
    <property type="entry name" value="Amidotransf_hisH"/>
    <property type="match status" value="1"/>
</dbReference>
<comment type="pathway">
    <text evidence="1 10">Amino-acid biosynthesis; L-histidine biosynthesis; L-histidine from 5-phospho-alpha-D-ribose 1-diphosphate: step 5/9.</text>
</comment>
<dbReference type="InterPro" id="IPR017926">
    <property type="entry name" value="GATASE"/>
</dbReference>
<dbReference type="GO" id="GO:0000107">
    <property type="term" value="F:imidazoleglycerol-phosphate synthase activity"/>
    <property type="evidence" value="ECO:0007669"/>
    <property type="project" value="UniProtKB-UniRule"/>
</dbReference>
<reference evidence="13" key="1">
    <citation type="journal article" date="2014" name="Genome Announc.">
        <title>Draft Genome Sequences of Three Alkaliphilic Bacillus Strains, Bacillus wakoensis JCM 9140T, Bacillus akibai JCM 9157T, and Bacillus hemicellulosilyticus JCM 9152T.</title>
        <authorList>
            <person name="Yuki M."/>
            <person name="Oshima K."/>
            <person name="Suda W."/>
            <person name="Oshida Y."/>
            <person name="Kitamura K."/>
            <person name="Iida T."/>
            <person name="Hattori M."/>
            <person name="Ohkuma M."/>
        </authorList>
    </citation>
    <scope>NUCLEOTIDE SEQUENCE [LARGE SCALE GENOMIC DNA]</scope>
    <source>
        <strain evidence="13">JCM 9152</strain>
    </source>
</reference>
<feature type="active site" description="Nucleophile" evidence="10 11">
    <location>
        <position position="79"/>
    </location>
</feature>
<evidence type="ECO:0000256" key="1">
    <source>
        <dbReference type="ARBA" id="ARBA00005091"/>
    </source>
</evidence>
<dbReference type="InterPro" id="IPR029062">
    <property type="entry name" value="Class_I_gatase-like"/>
</dbReference>
<evidence type="ECO:0000256" key="2">
    <source>
        <dbReference type="ARBA" id="ARBA00011152"/>
    </source>
</evidence>
<dbReference type="PROSITE" id="PS51273">
    <property type="entry name" value="GATASE_TYPE_1"/>
    <property type="match status" value="1"/>
</dbReference>
<dbReference type="GO" id="GO:0016829">
    <property type="term" value="F:lyase activity"/>
    <property type="evidence" value="ECO:0007669"/>
    <property type="project" value="UniProtKB-KW"/>
</dbReference>
<comment type="caution">
    <text evidence="13">The sequence shown here is derived from an EMBL/GenBank/DDBJ whole genome shotgun (WGS) entry which is preliminary data.</text>
</comment>
<protein>
    <recommendedName>
        <fullName evidence="10">Imidazole glycerol phosphate synthase subunit HisH</fullName>
        <ecNumber evidence="10">4.3.2.10</ecNumber>
    </recommendedName>
    <alternativeName>
        <fullName evidence="10">IGP synthase glutaminase subunit</fullName>
        <ecNumber evidence="10">3.5.1.2</ecNumber>
    </alternativeName>
    <alternativeName>
        <fullName evidence="10">IGP synthase subunit HisH</fullName>
    </alternativeName>
    <alternativeName>
        <fullName evidence="10">ImGP synthase subunit HisH</fullName>
        <shortName evidence="10">IGPS subunit HisH</shortName>
    </alternativeName>
</protein>
<evidence type="ECO:0000256" key="8">
    <source>
        <dbReference type="ARBA" id="ARBA00047838"/>
    </source>
</evidence>
<keyword evidence="13" id="KW-0808">Transferase</keyword>
<proteinExistence type="inferred from homology"/>
<evidence type="ECO:0000259" key="12">
    <source>
        <dbReference type="Pfam" id="PF00117"/>
    </source>
</evidence>
<comment type="catalytic activity">
    <reaction evidence="9 10">
        <text>L-glutamine + H2O = L-glutamate + NH4(+)</text>
        <dbReference type="Rhea" id="RHEA:15889"/>
        <dbReference type="ChEBI" id="CHEBI:15377"/>
        <dbReference type="ChEBI" id="CHEBI:28938"/>
        <dbReference type="ChEBI" id="CHEBI:29985"/>
        <dbReference type="ChEBI" id="CHEBI:58359"/>
        <dbReference type="EC" id="3.5.1.2"/>
    </reaction>
</comment>
<evidence type="ECO:0000256" key="11">
    <source>
        <dbReference type="PIRSR" id="PIRSR000495-1"/>
    </source>
</evidence>
<evidence type="ECO:0000256" key="3">
    <source>
        <dbReference type="ARBA" id="ARBA00022605"/>
    </source>
</evidence>
<keyword evidence="6 10" id="KW-0368">Histidine biosynthesis</keyword>
<feature type="active site" evidence="10 11">
    <location>
        <position position="189"/>
    </location>
</feature>
<evidence type="ECO:0000313" key="14">
    <source>
        <dbReference type="Proteomes" id="UP000018895"/>
    </source>
</evidence>
<dbReference type="Gene3D" id="3.40.50.880">
    <property type="match status" value="1"/>
</dbReference>
<evidence type="ECO:0000313" key="13">
    <source>
        <dbReference type="EMBL" id="GAE31590.1"/>
    </source>
</evidence>
<keyword evidence="4 10" id="KW-0378">Hydrolase</keyword>
<keyword evidence="10" id="KW-0963">Cytoplasm</keyword>
<evidence type="ECO:0000256" key="10">
    <source>
        <dbReference type="HAMAP-Rule" id="MF_00278"/>
    </source>
</evidence>
<dbReference type="EC" id="4.3.2.10" evidence="10"/>
<dbReference type="SUPFAM" id="SSF52317">
    <property type="entry name" value="Class I glutamine amidotransferase-like"/>
    <property type="match status" value="1"/>
</dbReference>
<dbReference type="Proteomes" id="UP000018895">
    <property type="component" value="Unassembled WGS sequence"/>
</dbReference>
<dbReference type="EMBL" id="BAUU01000021">
    <property type="protein sequence ID" value="GAE31590.1"/>
    <property type="molecule type" value="Genomic_DNA"/>
</dbReference>
<dbReference type="GO" id="GO:0005737">
    <property type="term" value="C:cytoplasm"/>
    <property type="evidence" value="ECO:0007669"/>
    <property type="project" value="UniProtKB-SubCell"/>
</dbReference>
<keyword evidence="7 10" id="KW-0456">Lyase</keyword>
<keyword evidence="3 10" id="KW-0028">Amino-acid biosynthesis</keyword>
<dbReference type="PANTHER" id="PTHR42701">
    <property type="entry name" value="IMIDAZOLE GLYCEROL PHOSPHATE SYNTHASE SUBUNIT HISH"/>
    <property type="match status" value="1"/>
</dbReference>
<dbReference type="Pfam" id="PF00117">
    <property type="entry name" value="GATase"/>
    <property type="match status" value="1"/>
</dbReference>
<dbReference type="CDD" id="cd01748">
    <property type="entry name" value="GATase1_IGP_Synthase"/>
    <property type="match status" value="1"/>
</dbReference>
<comment type="subunit">
    <text evidence="2 10">Heterodimer of HisH and HisF.</text>
</comment>
<dbReference type="STRING" id="1236971.JCM9152_3068"/>
<evidence type="ECO:0000256" key="7">
    <source>
        <dbReference type="ARBA" id="ARBA00023239"/>
    </source>
</evidence>